<dbReference type="OrthoDB" id="8478645at2"/>
<reference evidence="3 4" key="1">
    <citation type="submission" date="2017-02" db="EMBL/GenBank/DDBJ databases">
        <authorList>
            <person name="Peterson S.W."/>
        </authorList>
    </citation>
    <scope>NUCLEOTIDE SEQUENCE [LARGE SCALE GENOMIC DNA]</scope>
    <source>
        <strain evidence="3 4">3F5N</strain>
    </source>
</reference>
<dbReference type="InterPro" id="IPR025403">
    <property type="entry name" value="TgpA-like_C"/>
</dbReference>
<evidence type="ECO:0000313" key="3">
    <source>
        <dbReference type="EMBL" id="SJM66831.1"/>
    </source>
</evidence>
<dbReference type="Pfam" id="PF13559">
    <property type="entry name" value="DUF4129"/>
    <property type="match status" value="1"/>
</dbReference>
<dbReference type="EMBL" id="FUIE01000065">
    <property type="protein sequence ID" value="SJM66831.1"/>
    <property type="molecule type" value="Genomic_DNA"/>
</dbReference>
<keyword evidence="1" id="KW-0472">Membrane</keyword>
<gene>
    <name evidence="3" type="ORF">FM111_12270</name>
</gene>
<protein>
    <recommendedName>
        <fullName evidence="2">Protein-glutamine gamma-glutamyltransferase-like C-terminal domain-containing protein</fullName>
    </recommendedName>
</protein>
<feature type="transmembrane region" description="Helical" evidence="1">
    <location>
        <begin position="57"/>
        <end position="75"/>
    </location>
</feature>
<accession>A0A1R4GF52</accession>
<evidence type="ECO:0000259" key="2">
    <source>
        <dbReference type="Pfam" id="PF13559"/>
    </source>
</evidence>
<dbReference type="AlphaFoldDB" id="A0A1R4GF52"/>
<keyword evidence="1" id="KW-0812">Transmembrane</keyword>
<name>A0A1R4GF52_BREDI</name>
<keyword evidence="1" id="KW-1133">Transmembrane helix</keyword>
<feature type="domain" description="Protein-glutamine gamma-glutamyltransferase-like C-terminal" evidence="2">
    <location>
        <begin position="131"/>
        <end position="198"/>
    </location>
</feature>
<evidence type="ECO:0000256" key="1">
    <source>
        <dbReference type="SAM" id="Phobius"/>
    </source>
</evidence>
<evidence type="ECO:0000313" key="4">
    <source>
        <dbReference type="Proteomes" id="UP000195766"/>
    </source>
</evidence>
<sequence>MQGEASASNETIPQAHAALLNDPSFQFDRANFDPPQTPGWLRWIGETLQFLAPMLKWVFWIGLALLAGLILYAIVREILRLRKPAAKPDKPATPVDADWRPDVQTARDLLAEADALAARGQYADAAHLLLLRSVQDIEKRQPRALRVSLTAREIARLKALPEAARPAFERIGRVVERSLFGGAAVDAQDFADCRQAYEAFALPEGWRA</sequence>
<proteinExistence type="predicted"/>
<dbReference type="RefSeq" id="WP_087141263.1">
    <property type="nucleotide sequence ID" value="NZ_FUIE01000065.1"/>
</dbReference>
<dbReference type="Proteomes" id="UP000195766">
    <property type="component" value="Unassembled WGS sequence"/>
</dbReference>
<organism evidence="3 4">
    <name type="scientific">Brevundimonas diminuta 3F5N</name>
    <dbReference type="NCBI Taxonomy" id="1255603"/>
    <lineage>
        <taxon>Bacteria</taxon>
        <taxon>Pseudomonadati</taxon>
        <taxon>Pseudomonadota</taxon>
        <taxon>Alphaproteobacteria</taxon>
        <taxon>Caulobacterales</taxon>
        <taxon>Caulobacteraceae</taxon>
        <taxon>Brevundimonas</taxon>
    </lineage>
</organism>